<name>A0ACC3SZJ9_LIPKO</name>
<sequence length="327" mass="36817">MWLFKKRSPSPSSYEKVLDKIAANIRKSESRILSLRASHRRVTGLLTLYSLLFYGIFLTYAALAQKFTNPPVLLSAIGAPPVIWLARRGIFEVFSRRIKRQETTLQALRGDQKTKVEELKSSTKYYTTKSLLDRFESKNGSSGPGKENTVDKNDRRGPVQQGQSDSSVSAVDDARPNSMLSQQQQSSSQPLQWYGARAVPQPPQPPMWYDRILDLLVGEDETDPRNRYALICFRCGTHNGLAPPGQAPDSVRYICPVCGQWNPEEAPSITAEGDEKPETTEERSETTIKDDEKEESPVKEADEVLIENRPPIRQQPNLRARVVRAVS</sequence>
<dbReference type="EMBL" id="MU971393">
    <property type="protein sequence ID" value="KAK9236212.1"/>
    <property type="molecule type" value="Genomic_DNA"/>
</dbReference>
<dbReference type="Proteomes" id="UP001433508">
    <property type="component" value="Unassembled WGS sequence"/>
</dbReference>
<keyword evidence="2" id="KW-1185">Reference proteome</keyword>
<accession>A0ACC3SZJ9</accession>
<gene>
    <name evidence="1" type="ORF">V1525DRAFT_433946</name>
</gene>
<evidence type="ECO:0000313" key="1">
    <source>
        <dbReference type="EMBL" id="KAK9236212.1"/>
    </source>
</evidence>
<proteinExistence type="predicted"/>
<protein>
    <submittedName>
        <fullName evidence="1">Uncharacterized protein</fullName>
    </submittedName>
</protein>
<comment type="caution">
    <text evidence="1">The sequence shown here is derived from an EMBL/GenBank/DDBJ whole genome shotgun (WGS) entry which is preliminary data.</text>
</comment>
<organism evidence="1 2">
    <name type="scientific">Lipomyces kononenkoae</name>
    <name type="common">Yeast</name>
    <dbReference type="NCBI Taxonomy" id="34357"/>
    <lineage>
        <taxon>Eukaryota</taxon>
        <taxon>Fungi</taxon>
        <taxon>Dikarya</taxon>
        <taxon>Ascomycota</taxon>
        <taxon>Saccharomycotina</taxon>
        <taxon>Lipomycetes</taxon>
        <taxon>Lipomycetales</taxon>
        <taxon>Lipomycetaceae</taxon>
        <taxon>Lipomyces</taxon>
    </lineage>
</organism>
<reference evidence="2" key="1">
    <citation type="journal article" date="2024" name="Front. Bioeng. Biotechnol.">
        <title>Genome-scale model development and genomic sequencing of the oleaginous clade Lipomyces.</title>
        <authorList>
            <person name="Czajka J.J."/>
            <person name="Han Y."/>
            <person name="Kim J."/>
            <person name="Mondo S.J."/>
            <person name="Hofstad B.A."/>
            <person name="Robles A."/>
            <person name="Haridas S."/>
            <person name="Riley R."/>
            <person name="LaButti K."/>
            <person name="Pangilinan J."/>
            <person name="Andreopoulos W."/>
            <person name="Lipzen A."/>
            <person name="Yan J."/>
            <person name="Wang M."/>
            <person name="Ng V."/>
            <person name="Grigoriev I.V."/>
            <person name="Spatafora J.W."/>
            <person name="Magnuson J.K."/>
            <person name="Baker S.E."/>
            <person name="Pomraning K.R."/>
        </authorList>
    </citation>
    <scope>NUCLEOTIDE SEQUENCE [LARGE SCALE GENOMIC DNA]</scope>
    <source>
        <strain evidence="2">CBS 7786</strain>
    </source>
</reference>
<evidence type="ECO:0000313" key="2">
    <source>
        <dbReference type="Proteomes" id="UP001433508"/>
    </source>
</evidence>